<dbReference type="AlphaFoldDB" id="A0A026WQF8"/>
<dbReference type="PANTHER" id="PTHR46331">
    <property type="entry name" value="VALACYCLOVIR HYDROLASE"/>
    <property type="match status" value="1"/>
</dbReference>
<dbReference type="Proteomes" id="UP000053097">
    <property type="component" value="Unassembled WGS sequence"/>
</dbReference>
<sequence length="84" mass="9629">MKTLGYSNFSLCGIDDGGIMALFLAAKYPEDIRKMIDLGARSYIHPDEMKKHERARDTFVHSEKATACSMQIPDLNYLRQTWSE</sequence>
<name>A0A026WQF8_OOCBI</name>
<dbReference type="SUPFAM" id="SSF53474">
    <property type="entry name" value="alpha/beta-Hydrolases"/>
    <property type="match status" value="1"/>
</dbReference>
<accession>A0A026WQF8</accession>
<gene>
    <name evidence="1" type="ORF">X777_02595</name>
</gene>
<protein>
    <submittedName>
        <fullName evidence="1">Valacyclovir hydrolase</fullName>
    </submittedName>
</protein>
<keyword evidence="1" id="KW-0378">Hydrolase</keyword>
<dbReference type="GO" id="GO:0017171">
    <property type="term" value="F:serine hydrolase activity"/>
    <property type="evidence" value="ECO:0007669"/>
    <property type="project" value="TreeGrafter"/>
</dbReference>
<evidence type="ECO:0000313" key="2">
    <source>
        <dbReference type="Proteomes" id="UP000053097"/>
    </source>
</evidence>
<dbReference type="EMBL" id="KK107151">
    <property type="protein sequence ID" value="EZA57344.1"/>
    <property type="molecule type" value="Genomic_DNA"/>
</dbReference>
<evidence type="ECO:0000313" key="1">
    <source>
        <dbReference type="EMBL" id="EZA57344.1"/>
    </source>
</evidence>
<dbReference type="PANTHER" id="PTHR46331:SF2">
    <property type="entry name" value="VALACYCLOVIR HYDROLASE"/>
    <property type="match status" value="1"/>
</dbReference>
<keyword evidence="2" id="KW-1185">Reference proteome</keyword>
<dbReference type="Gene3D" id="3.40.50.1820">
    <property type="entry name" value="alpha/beta hydrolase"/>
    <property type="match status" value="1"/>
</dbReference>
<organism evidence="1 2">
    <name type="scientific">Ooceraea biroi</name>
    <name type="common">Clonal raider ant</name>
    <name type="synonym">Cerapachys biroi</name>
    <dbReference type="NCBI Taxonomy" id="2015173"/>
    <lineage>
        <taxon>Eukaryota</taxon>
        <taxon>Metazoa</taxon>
        <taxon>Ecdysozoa</taxon>
        <taxon>Arthropoda</taxon>
        <taxon>Hexapoda</taxon>
        <taxon>Insecta</taxon>
        <taxon>Pterygota</taxon>
        <taxon>Neoptera</taxon>
        <taxon>Endopterygota</taxon>
        <taxon>Hymenoptera</taxon>
        <taxon>Apocrita</taxon>
        <taxon>Aculeata</taxon>
        <taxon>Formicoidea</taxon>
        <taxon>Formicidae</taxon>
        <taxon>Dorylinae</taxon>
        <taxon>Ooceraea</taxon>
    </lineage>
</organism>
<proteinExistence type="predicted"/>
<dbReference type="InterPro" id="IPR029058">
    <property type="entry name" value="AB_hydrolase_fold"/>
</dbReference>
<reference evidence="1 2" key="1">
    <citation type="journal article" date="2014" name="Curr. Biol.">
        <title>The genome of the clonal raider ant Cerapachys biroi.</title>
        <authorList>
            <person name="Oxley P.R."/>
            <person name="Ji L."/>
            <person name="Fetter-Pruneda I."/>
            <person name="McKenzie S.K."/>
            <person name="Li C."/>
            <person name="Hu H."/>
            <person name="Zhang G."/>
            <person name="Kronauer D.J."/>
        </authorList>
    </citation>
    <scope>NUCLEOTIDE SEQUENCE [LARGE SCALE GENOMIC DNA]</scope>
</reference>